<dbReference type="SUPFAM" id="SSF52309">
    <property type="entry name" value="N-(deoxy)ribosyltransferase-like"/>
    <property type="match status" value="1"/>
</dbReference>
<reference evidence="1 2" key="1">
    <citation type="submission" date="2015-04" db="EMBL/GenBank/DDBJ databases">
        <title>Genome sequence of Kerstersia gyiorum CG1.</title>
        <authorList>
            <person name="Greninger A.L."/>
            <person name="Kozyreva V."/>
            <person name="Chaturvedi V."/>
        </authorList>
    </citation>
    <scope>NUCLEOTIDE SEQUENCE [LARGE SCALE GENOMIC DNA]</scope>
    <source>
        <strain evidence="1 2">CG1</strain>
    </source>
</reference>
<keyword evidence="1" id="KW-0808">Transferase</keyword>
<dbReference type="AlphaFoldDB" id="A0A171KQ61"/>
<keyword evidence="2" id="KW-1185">Reference proteome</keyword>
<dbReference type="GO" id="GO:0016740">
    <property type="term" value="F:transferase activity"/>
    <property type="evidence" value="ECO:0007669"/>
    <property type="project" value="UniProtKB-KW"/>
</dbReference>
<proteinExistence type="predicted"/>
<evidence type="ECO:0000313" key="2">
    <source>
        <dbReference type="Proteomes" id="UP000078084"/>
    </source>
</evidence>
<dbReference type="GO" id="GO:0070694">
    <property type="term" value="F:5-hydroxymethyl-dUMP N-hydrolase activity"/>
    <property type="evidence" value="ECO:0007669"/>
    <property type="project" value="TreeGrafter"/>
</dbReference>
<organism evidence="1 2">
    <name type="scientific">Kerstersia gyiorum</name>
    <dbReference type="NCBI Taxonomy" id="206506"/>
    <lineage>
        <taxon>Bacteria</taxon>
        <taxon>Pseudomonadati</taxon>
        <taxon>Pseudomonadota</taxon>
        <taxon>Betaproteobacteria</taxon>
        <taxon>Burkholderiales</taxon>
        <taxon>Alcaligenaceae</taxon>
        <taxon>Kerstersia</taxon>
    </lineage>
</organism>
<dbReference type="PANTHER" id="PTHR15364">
    <property type="entry name" value="2'-DEOXYNUCLEOSIDE 5'-PHOSPHATE N-HYDROLASE 1"/>
    <property type="match status" value="1"/>
</dbReference>
<dbReference type="InterPro" id="IPR051239">
    <property type="entry name" value="2'-dNMP_N-hydrolase"/>
</dbReference>
<dbReference type="Gene3D" id="3.40.50.450">
    <property type="match status" value="1"/>
</dbReference>
<dbReference type="Proteomes" id="UP000078084">
    <property type="component" value="Unassembled WGS sequence"/>
</dbReference>
<comment type="caution">
    <text evidence="1">The sequence shown here is derived from an EMBL/GenBank/DDBJ whole genome shotgun (WGS) entry which is preliminary data.</text>
</comment>
<dbReference type="InterPro" id="IPR007710">
    <property type="entry name" value="Nucleoside_deoxyribTrfase"/>
</dbReference>
<sequence length="167" mass="17646">MKIYLAGFDVFRLDALVHGASLKAACADLGLEGLYPLDNQAPGDLSGLALAQWICAANLALIDSADMVMANLNPFRGHEPDSGTVFETGYAVAQGKPVWGYTHETGPLLAQIPGQPDEAGRPIDAQGYVIEDFGLPLNLMLACRIQIVHGDARECLQRIAQAVGSAG</sequence>
<dbReference type="GO" id="GO:0009159">
    <property type="term" value="P:deoxyribonucleoside monophosphate catabolic process"/>
    <property type="evidence" value="ECO:0007669"/>
    <property type="project" value="TreeGrafter"/>
</dbReference>
<evidence type="ECO:0000313" key="1">
    <source>
        <dbReference type="EMBL" id="KKO71028.1"/>
    </source>
</evidence>
<dbReference type="Pfam" id="PF05014">
    <property type="entry name" value="Nuc_deoxyrib_tr"/>
    <property type="match status" value="1"/>
</dbReference>
<dbReference type="PATRIC" id="fig|206506.3.peg.2912"/>
<dbReference type="STRING" id="206506.AAV32_13680"/>
<dbReference type="EMBL" id="LBNE01000010">
    <property type="protein sequence ID" value="KKO71028.1"/>
    <property type="molecule type" value="Genomic_DNA"/>
</dbReference>
<dbReference type="PANTHER" id="PTHR15364:SF0">
    <property type="entry name" value="2'-DEOXYNUCLEOSIDE 5'-PHOSPHATE N-HYDROLASE 1"/>
    <property type="match status" value="1"/>
</dbReference>
<gene>
    <name evidence="1" type="ORF">AAV32_13680</name>
</gene>
<name>A0A171KQ61_9BURK</name>
<protein>
    <submittedName>
        <fullName evidence="1">Nucleoside 2-deoxyribosyltransferase</fullName>
    </submittedName>
</protein>
<accession>A0A171KQ61</accession>